<dbReference type="GO" id="GO:0004831">
    <property type="term" value="F:tyrosine-tRNA ligase activity"/>
    <property type="evidence" value="ECO:0007669"/>
    <property type="project" value="TreeGrafter"/>
</dbReference>
<keyword evidence="1" id="KW-0436">Ligase</keyword>
<dbReference type="InterPro" id="IPR002305">
    <property type="entry name" value="aa-tRNA-synth_Ic"/>
</dbReference>
<keyword evidence="5" id="KW-0030">Aminoacyl-tRNA synthetase</keyword>
<dbReference type="PANTHER" id="PTHR46264:SF5">
    <property type="entry name" value="TYROSINE--TRNA LIGASE"/>
    <property type="match status" value="1"/>
</dbReference>
<dbReference type="GO" id="GO:0005737">
    <property type="term" value="C:cytoplasm"/>
    <property type="evidence" value="ECO:0007669"/>
    <property type="project" value="TreeGrafter"/>
</dbReference>
<organism evidence="6 7">
    <name type="scientific">Leersia perrieri</name>
    <dbReference type="NCBI Taxonomy" id="77586"/>
    <lineage>
        <taxon>Eukaryota</taxon>
        <taxon>Viridiplantae</taxon>
        <taxon>Streptophyta</taxon>
        <taxon>Embryophyta</taxon>
        <taxon>Tracheophyta</taxon>
        <taxon>Spermatophyta</taxon>
        <taxon>Magnoliopsida</taxon>
        <taxon>Liliopsida</taxon>
        <taxon>Poales</taxon>
        <taxon>Poaceae</taxon>
        <taxon>BOP clade</taxon>
        <taxon>Oryzoideae</taxon>
        <taxon>Oryzeae</taxon>
        <taxon>Oryzinae</taxon>
        <taxon>Leersia</taxon>
    </lineage>
</organism>
<dbReference type="Proteomes" id="UP000032180">
    <property type="component" value="Chromosome 2"/>
</dbReference>
<dbReference type="HOGENOM" id="CLU_010604_0_0_1"/>
<dbReference type="Gene3D" id="3.40.50.620">
    <property type="entry name" value="HUPs"/>
    <property type="match status" value="4"/>
</dbReference>
<dbReference type="Pfam" id="PF00579">
    <property type="entry name" value="tRNA-synt_1b"/>
    <property type="match status" value="2"/>
</dbReference>
<evidence type="ECO:0000256" key="4">
    <source>
        <dbReference type="ARBA" id="ARBA00022917"/>
    </source>
</evidence>
<evidence type="ECO:0000256" key="5">
    <source>
        <dbReference type="ARBA" id="ARBA00023146"/>
    </source>
</evidence>
<keyword evidence="3" id="KW-0067">ATP-binding</keyword>
<evidence type="ECO:0000256" key="1">
    <source>
        <dbReference type="ARBA" id="ARBA00022598"/>
    </source>
</evidence>
<sequence length="755" mass="87194">MATTMDNSDDVTVDIYEDNAVMNSDERFAVLTSIGDECIYGDELRVLMNKKINPTCCVWFEPTTEMGIEQGIMKTMYVNRMVKAGCAVKILMADWFLQRHHKIGNDLTKIRKIGYLNIEMWKAAGMYLDRVQLVWLSDELKLHAVDYWPLAMDVSRKYTMKRIARIFWNDAAHGPQILPAAEIIYPFMQAAAILCQKTNIWLFSMDQRDIIMLARDYCEDINWVNKPTILLHDTLPYLLEDPEYVSMRDRGRTIFMHDMEDSLNLKIERAFCPPKVVVCNPCLEYIKYIIPPWFGKLEIVQNERNGSTKTFASMEELSVDYERGYLSSANVKMAFEKAINNILEPVRAYFSRNTEAQALIITCQDEINVDVLKIQMQNKEMGYYDGFSAASTSSAAPQSPPNRIVAAAHRTCGDTVAMDSDEKFAVLRSIGDECIYEDELRLLLRKKCNPICCVWFEPSPDMDIEQGILKTIYVNRMVKAGCTVKILMADWFLQRHFKIGSNLSKIRNIGYLNIEMWKAAGMDLDRVEIVWLSDELNLHAVDYWPLAMDVSKKYTVQRIARIFWSFVTHGPQFLPSAEIIYPCMQVAAILCQKTNLWVFSMDQRDIVMLARDYCEDINWVNKPTIVLHNTLPILLEEPEYVDMRDRGRTIFMHDDEYVLNSKIESAFCPPEVVVCNPCLEYIKCIALPWFGKLELVRDHFSSSTEAQALIIACKFQNEITADVRKILLQNEKIDNYCYTGRKLLDITRSVTEVNL</sequence>
<dbReference type="GO" id="GO:0006437">
    <property type="term" value="P:tyrosyl-tRNA aminoacylation"/>
    <property type="evidence" value="ECO:0007669"/>
    <property type="project" value="TreeGrafter"/>
</dbReference>
<dbReference type="PANTHER" id="PTHR46264">
    <property type="entry name" value="TYROSINE-TRNA LIGASE"/>
    <property type="match status" value="1"/>
</dbReference>
<reference evidence="7" key="2">
    <citation type="submission" date="2013-12" db="EMBL/GenBank/DDBJ databases">
        <authorList>
            <person name="Yu Y."/>
            <person name="Lee S."/>
            <person name="de Baynast K."/>
            <person name="Wissotski M."/>
            <person name="Liu L."/>
            <person name="Talag J."/>
            <person name="Goicoechea J."/>
            <person name="Angelova A."/>
            <person name="Jetty R."/>
            <person name="Kudrna D."/>
            <person name="Golser W."/>
            <person name="Rivera L."/>
            <person name="Zhang J."/>
            <person name="Wing R."/>
        </authorList>
    </citation>
    <scope>NUCLEOTIDE SEQUENCE</scope>
</reference>
<keyword evidence="7" id="KW-1185">Reference proteome</keyword>
<name>A0A0D9VKD1_9ORYZ</name>
<evidence type="ECO:0000313" key="6">
    <source>
        <dbReference type="EnsemblPlants" id="LPERR02G24970.1"/>
    </source>
</evidence>
<proteinExistence type="predicted"/>
<dbReference type="SUPFAM" id="SSF52374">
    <property type="entry name" value="Nucleotidylyl transferase"/>
    <property type="match status" value="2"/>
</dbReference>
<keyword evidence="2" id="KW-0547">Nucleotide-binding</keyword>
<evidence type="ECO:0000256" key="3">
    <source>
        <dbReference type="ARBA" id="ARBA00022840"/>
    </source>
</evidence>
<protein>
    <recommendedName>
        <fullName evidence="8">Tyrosine--tRNA ligase</fullName>
    </recommendedName>
</protein>
<reference evidence="6 7" key="1">
    <citation type="submission" date="2012-08" db="EMBL/GenBank/DDBJ databases">
        <title>Oryza genome evolution.</title>
        <authorList>
            <person name="Wing R.A."/>
        </authorList>
    </citation>
    <scope>NUCLEOTIDE SEQUENCE</scope>
</reference>
<dbReference type="InterPro" id="IPR050489">
    <property type="entry name" value="Tyr-tRNA_synthase"/>
</dbReference>
<dbReference type="AlphaFoldDB" id="A0A0D9VKD1"/>
<dbReference type="InterPro" id="IPR014729">
    <property type="entry name" value="Rossmann-like_a/b/a_fold"/>
</dbReference>
<dbReference type="EnsemblPlants" id="LPERR02G24970.1">
    <property type="protein sequence ID" value="LPERR02G24970.1"/>
    <property type="gene ID" value="LPERR02G24970"/>
</dbReference>
<evidence type="ECO:0000313" key="7">
    <source>
        <dbReference type="Proteomes" id="UP000032180"/>
    </source>
</evidence>
<dbReference type="Gramene" id="LPERR02G24970.1">
    <property type="protein sequence ID" value="LPERR02G24970.1"/>
    <property type="gene ID" value="LPERR02G24970"/>
</dbReference>
<evidence type="ECO:0008006" key="8">
    <source>
        <dbReference type="Google" id="ProtNLM"/>
    </source>
</evidence>
<accession>A0A0D9VKD1</accession>
<reference evidence="6" key="3">
    <citation type="submission" date="2015-04" db="UniProtKB">
        <authorList>
            <consortium name="EnsemblPlants"/>
        </authorList>
    </citation>
    <scope>IDENTIFICATION</scope>
</reference>
<dbReference type="eggNOG" id="KOG2144">
    <property type="taxonomic scope" value="Eukaryota"/>
</dbReference>
<dbReference type="GO" id="GO:0005524">
    <property type="term" value="F:ATP binding"/>
    <property type="evidence" value="ECO:0007669"/>
    <property type="project" value="UniProtKB-KW"/>
</dbReference>
<dbReference type="STRING" id="77586.A0A0D9VKD1"/>
<keyword evidence="4" id="KW-0648">Protein biosynthesis</keyword>
<dbReference type="FunFam" id="3.40.50.620:FF:000103">
    <property type="entry name" value="tyrosine--tRNA ligase 1, cytoplasmic"/>
    <property type="match status" value="1"/>
</dbReference>
<evidence type="ECO:0000256" key="2">
    <source>
        <dbReference type="ARBA" id="ARBA00022741"/>
    </source>
</evidence>